<sequence>LLLSTLLPLRLRSHTHNNFPVLKASTNHLTTPATLSRVEVGFEVIDEGTLLHGN</sequence>
<gene>
    <name evidence="1" type="ORF">CSUI_004183</name>
</gene>
<feature type="non-terminal residue" evidence="1">
    <location>
        <position position="1"/>
    </location>
</feature>
<evidence type="ECO:0000313" key="2">
    <source>
        <dbReference type="Proteomes" id="UP000221165"/>
    </source>
</evidence>
<protein>
    <submittedName>
        <fullName evidence="1">Uncharacterized protein</fullName>
    </submittedName>
</protein>
<dbReference type="EMBL" id="MIGC01001927">
    <property type="protein sequence ID" value="PHJ21974.1"/>
    <property type="molecule type" value="Genomic_DNA"/>
</dbReference>
<dbReference type="RefSeq" id="XP_067923653.1">
    <property type="nucleotide sequence ID" value="XM_068064376.1"/>
</dbReference>
<dbReference type="GeneID" id="94427587"/>
<name>A0A2C6L265_9APIC</name>
<evidence type="ECO:0000313" key="1">
    <source>
        <dbReference type="EMBL" id="PHJ21974.1"/>
    </source>
</evidence>
<reference evidence="1 2" key="1">
    <citation type="journal article" date="2017" name="Int. J. Parasitol.">
        <title>The genome of the protozoan parasite Cystoisospora suis and a reverse vaccinology approach to identify vaccine candidates.</title>
        <authorList>
            <person name="Palmieri N."/>
            <person name="Shrestha A."/>
            <person name="Ruttkowski B."/>
            <person name="Beck T."/>
            <person name="Vogl C."/>
            <person name="Tomley F."/>
            <person name="Blake D.P."/>
            <person name="Joachim A."/>
        </authorList>
    </citation>
    <scope>NUCLEOTIDE SEQUENCE [LARGE SCALE GENOMIC DNA]</scope>
    <source>
        <strain evidence="1 2">Wien I</strain>
    </source>
</reference>
<proteinExistence type="predicted"/>
<comment type="caution">
    <text evidence="1">The sequence shown here is derived from an EMBL/GenBank/DDBJ whole genome shotgun (WGS) entry which is preliminary data.</text>
</comment>
<dbReference type="AlphaFoldDB" id="A0A2C6L265"/>
<organism evidence="1 2">
    <name type="scientific">Cystoisospora suis</name>
    <dbReference type="NCBI Taxonomy" id="483139"/>
    <lineage>
        <taxon>Eukaryota</taxon>
        <taxon>Sar</taxon>
        <taxon>Alveolata</taxon>
        <taxon>Apicomplexa</taxon>
        <taxon>Conoidasida</taxon>
        <taxon>Coccidia</taxon>
        <taxon>Eucoccidiorida</taxon>
        <taxon>Eimeriorina</taxon>
        <taxon>Sarcocystidae</taxon>
        <taxon>Cystoisospora</taxon>
    </lineage>
</organism>
<keyword evidence="2" id="KW-1185">Reference proteome</keyword>
<accession>A0A2C6L265</accession>
<dbReference type="VEuPathDB" id="ToxoDB:CSUI_004183"/>
<dbReference type="Proteomes" id="UP000221165">
    <property type="component" value="Unassembled WGS sequence"/>
</dbReference>